<organism evidence="1 2">
    <name type="scientific">Gigaspora margarita</name>
    <dbReference type="NCBI Taxonomy" id="4874"/>
    <lineage>
        <taxon>Eukaryota</taxon>
        <taxon>Fungi</taxon>
        <taxon>Fungi incertae sedis</taxon>
        <taxon>Mucoromycota</taxon>
        <taxon>Glomeromycotina</taxon>
        <taxon>Glomeromycetes</taxon>
        <taxon>Diversisporales</taxon>
        <taxon>Gigasporaceae</taxon>
        <taxon>Gigaspora</taxon>
    </lineage>
</organism>
<proteinExistence type="predicted"/>
<dbReference type="EMBL" id="CAJVQB010019104">
    <property type="protein sequence ID" value="CAG8789900.1"/>
    <property type="molecule type" value="Genomic_DNA"/>
</dbReference>
<evidence type="ECO:0000313" key="1">
    <source>
        <dbReference type="EMBL" id="CAG8789900.1"/>
    </source>
</evidence>
<gene>
    <name evidence="1" type="ORF">GMARGA_LOCUS21078</name>
</gene>
<comment type="caution">
    <text evidence="1">The sequence shown here is derived from an EMBL/GenBank/DDBJ whole genome shotgun (WGS) entry which is preliminary data.</text>
</comment>
<dbReference type="Proteomes" id="UP000789901">
    <property type="component" value="Unassembled WGS sequence"/>
</dbReference>
<protein>
    <submittedName>
        <fullName evidence="1">1708_t:CDS:1</fullName>
    </submittedName>
</protein>
<feature type="non-terminal residue" evidence="1">
    <location>
        <position position="146"/>
    </location>
</feature>
<name>A0ABN7VP22_GIGMA</name>
<accession>A0ABN7VP22</accession>
<reference evidence="1 2" key="1">
    <citation type="submission" date="2021-06" db="EMBL/GenBank/DDBJ databases">
        <authorList>
            <person name="Kallberg Y."/>
            <person name="Tangrot J."/>
            <person name="Rosling A."/>
        </authorList>
    </citation>
    <scope>NUCLEOTIDE SEQUENCE [LARGE SCALE GENOMIC DNA]</scope>
    <source>
        <strain evidence="1 2">120-4 pot B 10/14</strain>
    </source>
</reference>
<sequence length="146" mass="16852">MFAVNWDDTIRHGCFSPGCVVGNIFFLNSPNKSSQVGEAETRRAKKIKKVKKIRRVEQIIFSKIFYAVALVKTSINIHDALESTKWNWGIYSRSTDWKNITGDTNWVLNSSKKLWYIDVKTDPRNRRPILDNFQPFGGWKSGIGKQ</sequence>
<evidence type="ECO:0000313" key="2">
    <source>
        <dbReference type="Proteomes" id="UP000789901"/>
    </source>
</evidence>
<keyword evidence="2" id="KW-1185">Reference proteome</keyword>